<reference evidence="1 2" key="1">
    <citation type="journal article" date="2021" name="BMC Biol.">
        <title>Horizontally acquired antibacterial genes associated with adaptive radiation of ladybird beetles.</title>
        <authorList>
            <person name="Li H.S."/>
            <person name="Tang X.F."/>
            <person name="Huang Y.H."/>
            <person name="Xu Z.Y."/>
            <person name="Chen M.L."/>
            <person name="Du X.Y."/>
            <person name="Qiu B.Y."/>
            <person name="Chen P.T."/>
            <person name="Zhang W."/>
            <person name="Slipinski A."/>
            <person name="Escalona H.E."/>
            <person name="Waterhouse R.M."/>
            <person name="Zwick A."/>
            <person name="Pang H."/>
        </authorList>
    </citation>
    <scope>NUCLEOTIDE SEQUENCE [LARGE SCALE GENOMIC DNA]</scope>
    <source>
        <strain evidence="1">SYSU2018</strain>
    </source>
</reference>
<evidence type="ECO:0000313" key="2">
    <source>
        <dbReference type="Proteomes" id="UP001516400"/>
    </source>
</evidence>
<accession>A0ABD2MLG1</accession>
<protein>
    <submittedName>
        <fullName evidence="1">Uncharacterized protein</fullName>
    </submittedName>
</protein>
<proteinExistence type="predicted"/>
<comment type="caution">
    <text evidence="1">The sequence shown here is derived from an EMBL/GenBank/DDBJ whole genome shotgun (WGS) entry which is preliminary data.</text>
</comment>
<dbReference type="EMBL" id="JABFTP020000001">
    <property type="protein sequence ID" value="KAL3267219.1"/>
    <property type="molecule type" value="Genomic_DNA"/>
</dbReference>
<sequence>MISQFRKELVRTLVLKGANNKSHEETVRHIEVNDLKIASSMKTHSFMKTEVPVEKSRKYCRATRKK</sequence>
<feature type="non-terminal residue" evidence="1">
    <location>
        <position position="66"/>
    </location>
</feature>
<keyword evidence="2" id="KW-1185">Reference proteome</keyword>
<organism evidence="1 2">
    <name type="scientific">Cryptolaemus montrouzieri</name>
    <dbReference type="NCBI Taxonomy" id="559131"/>
    <lineage>
        <taxon>Eukaryota</taxon>
        <taxon>Metazoa</taxon>
        <taxon>Ecdysozoa</taxon>
        <taxon>Arthropoda</taxon>
        <taxon>Hexapoda</taxon>
        <taxon>Insecta</taxon>
        <taxon>Pterygota</taxon>
        <taxon>Neoptera</taxon>
        <taxon>Endopterygota</taxon>
        <taxon>Coleoptera</taxon>
        <taxon>Polyphaga</taxon>
        <taxon>Cucujiformia</taxon>
        <taxon>Coccinelloidea</taxon>
        <taxon>Coccinellidae</taxon>
        <taxon>Scymninae</taxon>
        <taxon>Scymnini</taxon>
        <taxon>Cryptolaemus</taxon>
    </lineage>
</organism>
<dbReference type="AlphaFoldDB" id="A0ABD2MLG1"/>
<dbReference type="Proteomes" id="UP001516400">
    <property type="component" value="Unassembled WGS sequence"/>
</dbReference>
<name>A0ABD2MLG1_9CUCU</name>
<evidence type="ECO:0000313" key="1">
    <source>
        <dbReference type="EMBL" id="KAL3267219.1"/>
    </source>
</evidence>
<gene>
    <name evidence="1" type="ORF">HHI36_011354</name>
</gene>